<dbReference type="Gene3D" id="2.60.40.200">
    <property type="entry name" value="Superoxide dismutase, copper/zinc binding domain"/>
    <property type="match status" value="1"/>
</dbReference>
<dbReference type="PROSITE" id="PS00332">
    <property type="entry name" value="SOD_CU_ZN_2"/>
    <property type="match status" value="1"/>
</dbReference>
<dbReference type="Pfam" id="PF00080">
    <property type="entry name" value="Sod_Cu"/>
    <property type="match status" value="1"/>
</dbReference>
<keyword evidence="11" id="KW-1185">Reference proteome</keyword>
<keyword evidence="2 7" id="KW-0479">Metal-binding</keyword>
<keyword evidence="3 7" id="KW-0862">Zinc</keyword>
<dbReference type="PANTHER" id="PTHR10003">
    <property type="entry name" value="SUPEROXIDE DISMUTASE CU-ZN -RELATED"/>
    <property type="match status" value="1"/>
</dbReference>
<organism evidence="10 11">
    <name type="scientific">Pholiota conissans</name>
    <dbReference type="NCBI Taxonomy" id="109636"/>
    <lineage>
        <taxon>Eukaryota</taxon>
        <taxon>Fungi</taxon>
        <taxon>Dikarya</taxon>
        <taxon>Basidiomycota</taxon>
        <taxon>Agaricomycotina</taxon>
        <taxon>Agaricomycetes</taxon>
        <taxon>Agaricomycetidae</taxon>
        <taxon>Agaricales</taxon>
        <taxon>Agaricineae</taxon>
        <taxon>Strophariaceae</taxon>
        <taxon>Pholiota</taxon>
    </lineage>
</organism>
<evidence type="ECO:0000256" key="3">
    <source>
        <dbReference type="ARBA" id="ARBA00022833"/>
    </source>
</evidence>
<keyword evidence="5 7" id="KW-0560">Oxidoreductase</keyword>
<comment type="cofactor">
    <cofactor evidence="7">
        <name>Cu cation</name>
        <dbReference type="ChEBI" id="CHEBI:23378"/>
    </cofactor>
    <text evidence="7">Binds 1 copper ion per subunit.</text>
</comment>
<evidence type="ECO:0000256" key="5">
    <source>
        <dbReference type="ARBA" id="ARBA00023002"/>
    </source>
</evidence>
<evidence type="ECO:0000256" key="4">
    <source>
        <dbReference type="ARBA" id="ARBA00022862"/>
    </source>
</evidence>
<reference evidence="10" key="1">
    <citation type="submission" date="2020-11" db="EMBL/GenBank/DDBJ databases">
        <authorList>
            <consortium name="DOE Joint Genome Institute"/>
            <person name="Ahrendt S."/>
            <person name="Riley R."/>
            <person name="Andreopoulos W."/>
            <person name="Labutti K."/>
            <person name="Pangilinan J."/>
            <person name="Ruiz-Duenas F.J."/>
            <person name="Barrasa J.M."/>
            <person name="Sanchez-Garcia M."/>
            <person name="Camarero S."/>
            <person name="Miyauchi S."/>
            <person name="Serrano A."/>
            <person name="Linde D."/>
            <person name="Babiker R."/>
            <person name="Drula E."/>
            <person name="Ayuso-Fernandez I."/>
            <person name="Pacheco R."/>
            <person name="Padilla G."/>
            <person name="Ferreira P."/>
            <person name="Barriuso J."/>
            <person name="Kellner H."/>
            <person name="Castanera R."/>
            <person name="Alfaro M."/>
            <person name="Ramirez L."/>
            <person name="Pisabarro A.G."/>
            <person name="Kuo A."/>
            <person name="Tritt A."/>
            <person name="Lipzen A."/>
            <person name="He G."/>
            <person name="Yan M."/>
            <person name="Ng V."/>
            <person name="Cullen D."/>
            <person name="Martin F."/>
            <person name="Rosso M.-N."/>
            <person name="Henrissat B."/>
            <person name="Hibbett D."/>
            <person name="Martinez A.T."/>
            <person name="Grigoriev I.V."/>
        </authorList>
    </citation>
    <scope>NUCLEOTIDE SEQUENCE</scope>
    <source>
        <strain evidence="10">CIRM-BRFM 674</strain>
    </source>
</reference>
<evidence type="ECO:0000256" key="7">
    <source>
        <dbReference type="RuleBase" id="RU000393"/>
    </source>
</evidence>
<keyword evidence="4" id="KW-0049">Antioxidant</keyword>
<protein>
    <recommendedName>
        <fullName evidence="7">Superoxide dismutase [Cu-Zn]</fullName>
        <ecNumber evidence="7">1.15.1.1</ecNumber>
    </recommendedName>
</protein>
<proteinExistence type="inferred from homology"/>
<gene>
    <name evidence="10" type="ORF">BDN70DRAFT_885095</name>
</gene>
<evidence type="ECO:0000313" key="11">
    <source>
        <dbReference type="Proteomes" id="UP000807469"/>
    </source>
</evidence>
<sequence length="195" mass="20091">MDSYGRQKSTGSTYRPLLAGALTFAVLFFGFRVFFSEAPRTVVTKAIVVVQGDSQVSGKVVFEQTAPGKPVTITGNLRGLTPNASRGFHVHVSGDLSGGCATAGAHFNPFGKTHGAPEDAIRHVGDLGNIKSDASGKADFVLTDKLISLNGLTSIVGRSVVVHAGTDDLGRGDDEESLKTGNAGARAACGVIGFA</sequence>
<accession>A0A9P6CUT6</accession>
<evidence type="ECO:0000313" key="10">
    <source>
        <dbReference type="EMBL" id="KAF9474175.1"/>
    </source>
</evidence>
<keyword evidence="8" id="KW-1133">Transmembrane helix</keyword>
<dbReference type="CDD" id="cd00305">
    <property type="entry name" value="Cu-Zn_Superoxide_Dismutase"/>
    <property type="match status" value="1"/>
</dbReference>
<keyword evidence="8" id="KW-0812">Transmembrane</keyword>
<comment type="cofactor">
    <cofactor evidence="7">
        <name>Zn(2+)</name>
        <dbReference type="ChEBI" id="CHEBI:29105"/>
    </cofactor>
    <text evidence="7">Binds 1 zinc ion per subunit.</text>
</comment>
<comment type="caution">
    <text evidence="10">The sequence shown here is derived from an EMBL/GenBank/DDBJ whole genome shotgun (WGS) entry which is preliminary data.</text>
</comment>
<dbReference type="EC" id="1.15.1.1" evidence="7"/>
<dbReference type="PROSITE" id="PS00087">
    <property type="entry name" value="SOD_CU_ZN_1"/>
    <property type="match status" value="1"/>
</dbReference>
<evidence type="ECO:0000256" key="2">
    <source>
        <dbReference type="ARBA" id="ARBA00022723"/>
    </source>
</evidence>
<dbReference type="GO" id="GO:0005507">
    <property type="term" value="F:copper ion binding"/>
    <property type="evidence" value="ECO:0007669"/>
    <property type="project" value="InterPro"/>
</dbReference>
<dbReference type="FunFam" id="2.60.40.200:FF:000001">
    <property type="entry name" value="Superoxide dismutase [Cu-Zn]"/>
    <property type="match status" value="1"/>
</dbReference>
<dbReference type="InterPro" id="IPR036423">
    <property type="entry name" value="SOD-like_Cu/Zn_dom_sf"/>
</dbReference>
<feature type="transmembrane region" description="Helical" evidence="8">
    <location>
        <begin position="17"/>
        <end position="35"/>
    </location>
</feature>
<dbReference type="OrthoDB" id="2015551at2759"/>
<comment type="similarity">
    <text evidence="1 7">Belongs to the Cu-Zn superoxide dismutase family.</text>
</comment>
<evidence type="ECO:0000256" key="6">
    <source>
        <dbReference type="ARBA" id="ARBA00023008"/>
    </source>
</evidence>
<name>A0A9P6CUT6_9AGAR</name>
<keyword evidence="8" id="KW-0472">Membrane</keyword>
<dbReference type="EMBL" id="MU155392">
    <property type="protein sequence ID" value="KAF9474175.1"/>
    <property type="molecule type" value="Genomic_DNA"/>
</dbReference>
<feature type="domain" description="Superoxide dismutase copper/zinc binding" evidence="9">
    <location>
        <begin position="56"/>
        <end position="192"/>
    </location>
</feature>
<comment type="catalytic activity">
    <reaction evidence="7">
        <text>2 superoxide + 2 H(+) = H2O2 + O2</text>
        <dbReference type="Rhea" id="RHEA:20696"/>
        <dbReference type="ChEBI" id="CHEBI:15378"/>
        <dbReference type="ChEBI" id="CHEBI:15379"/>
        <dbReference type="ChEBI" id="CHEBI:16240"/>
        <dbReference type="ChEBI" id="CHEBI:18421"/>
        <dbReference type="EC" id="1.15.1.1"/>
    </reaction>
</comment>
<dbReference type="InterPro" id="IPR001424">
    <property type="entry name" value="SOD_Cu_Zn_dom"/>
</dbReference>
<dbReference type="InterPro" id="IPR018152">
    <property type="entry name" value="SOD_Cu/Zn_BS"/>
</dbReference>
<comment type="function">
    <text evidence="7">Destroys radicals which are normally produced within the cells and which are toxic to biological systems.</text>
</comment>
<dbReference type="InterPro" id="IPR024134">
    <property type="entry name" value="SOD_Cu/Zn_/chaperone"/>
</dbReference>
<dbReference type="GO" id="GO:0004784">
    <property type="term" value="F:superoxide dismutase activity"/>
    <property type="evidence" value="ECO:0007669"/>
    <property type="project" value="UniProtKB-EC"/>
</dbReference>
<dbReference type="SUPFAM" id="SSF49329">
    <property type="entry name" value="Cu,Zn superoxide dismutase-like"/>
    <property type="match status" value="1"/>
</dbReference>
<dbReference type="AlphaFoldDB" id="A0A9P6CUT6"/>
<evidence type="ECO:0000256" key="1">
    <source>
        <dbReference type="ARBA" id="ARBA00010457"/>
    </source>
</evidence>
<evidence type="ECO:0000259" key="9">
    <source>
        <dbReference type="Pfam" id="PF00080"/>
    </source>
</evidence>
<keyword evidence="6 7" id="KW-0186">Copper</keyword>
<dbReference type="Proteomes" id="UP000807469">
    <property type="component" value="Unassembled WGS sequence"/>
</dbReference>
<dbReference type="PRINTS" id="PR00068">
    <property type="entry name" value="CUZNDISMTASE"/>
</dbReference>
<evidence type="ECO:0000256" key="8">
    <source>
        <dbReference type="SAM" id="Phobius"/>
    </source>
</evidence>